<evidence type="ECO:0000256" key="2">
    <source>
        <dbReference type="ARBA" id="ARBA00022475"/>
    </source>
</evidence>
<name>A0A0L0CRQ8_LUCCU</name>
<reference evidence="7 8" key="1">
    <citation type="journal article" date="2015" name="Nat. Commun.">
        <title>Lucilia cuprina genome unlocks parasitic fly biology to underpin future interventions.</title>
        <authorList>
            <person name="Anstead C.A."/>
            <person name="Korhonen P.K."/>
            <person name="Young N.D."/>
            <person name="Hall R.S."/>
            <person name="Jex A.R."/>
            <person name="Murali S.C."/>
            <person name="Hughes D.S."/>
            <person name="Lee S.F."/>
            <person name="Perry T."/>
            <person name="Stroehlein A.J."/>
            <person name="Ansell B.R."/>
            <person name="Breugelmans B."/>
            <person name="Hofmann A."/>
            <person name="Qu J."/>
            <person name="Dugan S."/>
            <person name="Lee S.L."/>
            <person name="Chao H."/>
            <person name="Dinh H."/>
            <person name="Han Y."/>
            <person name="Doddapaneni H.V."/>
            <person name="Worley K.C."/>
            <person name="Muzny D.M."/>
            <person name="Ioannidis P."/>
            <person name="Waterhouse R.M."/>
            <person name="Zdobnov E.M."/>
            <person name="James P.J."/>
            <person name="Bagnall N.H."/>
            <person name="Kotze A.C."/>
            <person name="Gibbs R.A."/>
            <person name="Richards S."/>
            <person name="Batterham P."/>
            <person name="Gasser R.B."/>
        </authorList>
    </citation>
    <scope>NUCLEOTIDE SEQUENCE [LARGE SCALE GENOMIC DNA]</scope>
    <source>
        <strain evidence="7 8">LS</strain>
        <tissue evidence="7">Full body</tissue>
    </source>
</reference>
<dbReference type="Pfam" id="PF08395">
    <property type="entry name" value="7tm_7"/>
    <property type="match status" value="1"/>
</dbReference>
<evidence type="ECO:0000313" key="7">
    <source>
        <dbReference type="EMBL" id="KNC34886.1"/>
    </source>
</evidence>
<keyword evidence="6" id="KW-0807">Transducer</keyword>
<sequence length="420" mass="49430">MSPTTLYKIYLYYLRFMGVSCHSNNKYTENLLIFYNLIFIILDVKLVYDFSSRASEDTADINVIQNIMVFVNLALVMAFKIVRIFIACRVIIRRKLEAYIFKLFEEIEDDFQLKLFHNFEFSNCYKIIFYRYFCLVEILSNSIALIYKWYYASFFSLFNYFRFILTLQAIRAVYLQFVLIIIKIDENLENLEKCLKINLHEKQQQQPQSHQQQHQQKKDKQQTVGHPAEMNVFNNQCVLYNIDCSVDSDGSISVVRHYLLQRIWTMKCIYGKIIQISLICSSLFGLSVLLTNFLCICELTEIMYVAVTALAYHSFDLREVLHGLHMVLPMVIILLTMCSLSNKCSKRVIAIAKQLKTSSLPAFYIDDFIMQILQNPIKFSAYNFYDLNLSTIFKIFILVFDSMVIFLQLFALTQLGEEKK</sequence>
<feature type="transmembrane region" description="Helical" evidence="6">
    <location>
        <begin position="276"/>
        <end position="304"/>
    </location>
</feature>
<feature type="transmembrane region" description="Helical" evidence="6">
    <location>
        <begin position="129"/>
        <end position="151"/>
    </location>
</feature>
<feature type="transmembrane region" description="Helical" evidence="6">
    <location>
        <begin position="324"/>
        <end position="342"/>
    </location>
</feature>
<comment type="similarity">
    <text evidence="6">Belongs to the insect chemoreceptor superfamily. Gustatory receptor (GR) family.</text>
</comment>
<comment type="function">
    <text evidence="6">Gustatory receptor which mediates acceptance or avoidance behavior, depending on its substrates.</text>
</comment>
<feature type="transmembrane region" description="Helical" evidence="6">
    <location>
        <begin position="68"/>
        <end position="92"/>
    </location>
</feature>
<evidence type="ECO:0000256" key="6">
    <source>
        <dbReference type="RuleBase" id="RU363108"/>
    </source>
</evidence>
<dbReference type="EMBL" id="JRES01000010">
    <property type="protein sequence ID" value="KNC34886.1"/>
    <property type="molecule type" value="Genomic_DNA"/>
</dbReference>
<feature type="transmembrane region" description="Helical" evidence="6">
    <location>
        <begin position="31"/>
        <end position="48"/>
    </location>
</feature>
<evidence type="ECO:0000256" key="5">
    <source>
        <dbReference type="ARBA" id="ARBA00023136"/>
    </source>
</evidence>
<keyword evidence="3 6" id="KW-0812">Transmembrane</keyword>
<comment type="caution">
    <text evidence="7">The sequence shown here is derived from an EMBL/GenBank/DDBJ whole genome shotgun (WGS) entry which is preliminary data.</text>
</comment>
<keyword evidence="4 6" id="KW-1133">Transmembrane helix</keyword>
<feature type="transmembrane region" description="Helical" evidence="6">
    <location>
        <begin position="391"/>
        <end position="412"/>
    </location>
</feature>
<organism evidence="7 8">
    <name type="scientific">Lucilia cuprina</name>
    <name type="common">Green bottle fly</name>
    <name type="synonym">Australian sheep blowfly</name>
    <dbReference type="NCBI Taxonomy" id="7375"/>
    <lineage>
        <taxon>Eukaryota</taxon>
        <taxon>Metazoa</taxon>
        <taxon>Ecdysozoa</taxon>
        <taxon>Arthropoda</taxon>
        <taxon>Hexapoda</taxon>
        <taxon>Insecta</taxon>
        <taxon>Pterygota</taxon>
        <taxon>Neoptera</taxon>
        <taxon>Endopterygota</taxon>
        <taxon>Diptera</taxon>
        <taxon>Brachycera</taxon>
        <taxon>Muscomorpha</taxon>
        <taxon>Oestroidea</taxon>
        <taxon>Calliphoridae</taxon>
        <taxon>Luciliinae</taxon>
        <taxon>Lucilia</taxon>
    </lineage>
</organism>
<evidence type="ECO:0000256" key="3">
    <source>
        <dbReference type="ARBA" id="ARBA00022692"/>
    </source>
</evidence>
<evidence type="ECO:0000256" key="1">
    <source>
        <dbReference type="ARBA" id="ARBA00004651"/>
    </source>
</evidence>
<dbReference type="InterPro" id="IPR013604">
    <property type="entry name" value="7TM_chemorcpt"/>
</dbReference>
<protein>
    <recommendedName>
        <fullName evidence="6">Gustatory receptor</fullName>
    </recommendedName>
</protein>
<dbReference type="GO" id="GO:0005886">
    <property type="term" value="C:plasma membrane"/>
    <property type="evidence" value="ECO:0007669"/>
    <property type="project" value="UniProtKB-SubCell"/>
</dbReference>
<dbReference type="GO" id="GO:0007165">
    <property type="term" value="P:signal transduction"/>
    <property type="evidence" value="ECO:0007669"/>
    <property type="project" value="UniProtKB-KW"/>
</dbReference>
<accession>A0A0L0CRQ8</accession>
<keyword evidence="8" id="KW-1185">Reference proteome</keyword>
<evidence type="ECO:0000256" key="4">
    <source>
        <dbReference type="ARBA" id="ARBA00022989"/>
    </source>
</evidence>
<dbReference type="AlphaFoldDB" id="A0A0L0CRQ8"/>
<keyword evidence="2 6" id="KW-1003">Cell membrane</keyword>
<dbReference type="GO" id="GO:0050909">
    <property type="term" value="P:sensory perception of taste"/>
    <property type="evidence" value="ECO:0007669"/>
    <property type="project" value="InterPro"/>
</dbReference>
<gene>
    <name evidence="7" type="ORF">FF38_01266</name>
</gene>
<dbReference type="Proteomes" id="UP000037069">
    <property type="component" value="Unassembled WGS sequence"/>
</dbReference>
<dbReference type="OrthoDB" id="6266590at2759"/>
<proteinExistence type="inferred from homology"/>
<comment type="subcellular location">
    <subcellularLocation>
        <location evidence="1 6">Cell membrane</location>
        <topology evidence="1 6">Multi-pass membrane protein</topology>
    </subcellularLocation>
</comment>
<feature type="transmembrane region" description="Helical" evidence="6">
    <location>
        <begin position="163"/>
        <end position="182"/>
    </location>
</feature>
<evidence type="ECO:0000313" key="8">
    <source>
        <dbReference type="Proteomes" id="UP000037069"/>
    </source>
</evidence>
<keyword evidence="5 6" id="KW-0472">Membrane</keyword>
<keyword evidence="6" id="KW-0675">Receptor</keyword>